<name>A0AAD7I1T4_9AGAR</name>
<keyword evidence="3" id="KW-1185">Reference proteome</keyword>
<keyword evidence="1" id="KW-0732">Signal</keyword>
<sequence>MGSYIAWIWSGTNPPPSSMPQLHIMVALMFLLIARVATGSAELNRTRSPSTPRAPLASGRCKPISLAELQASLLWGTFYERLSVVVLGKRGGDRYLDSVGFKVEAAFEDGSKNAKVCIEGVDIQNIVAPASGEMTFDYPAGLSTVVGGKVTSENFFPLDVPARTEGYSTRCAGVGSPLTEGRIYETSFSVQDVTLPEVDSSAKTVNGLYSDTLENSFGVDVNAEHDASVTISASPGSICSFRHRNTTCIQEAAGEATFRLDGAVRVGFDSPVNEHYYWYLWLDSWAPLVTGPYPWSYSQSKVTITTNGNDEHLANMECHDG</sequence>
<reference evidence="2" key="1">
    <citation type="submission" date="2023-03" db="EMBL/GenBank/DDBJ databases">
        <title>Massive genome expansion in bonnet fungi (Mycena s.s.) driven by repeated elements and novel gene families across ecological guilds.</title>
        <authorList>
            <consortium name="Lawrence Berkeley National Laboratory"/>
            <person name="Harder C.B."/>
            <person name="Miyauchi S."/>
            <person name="Viragh M."/>
            <person name="Kuo A."/>
            <person name="Thoen E."/>
            <person name="Andreopoulos B."/>
            <person name="Lu D."/>
            <person name="Skrede I."/>
            <person name="Drula E."/>
            <person name="Henrissat B."/>
            <person name="Morin E."/>
            <person name="Kohler A."/>
            <person name="Barry K."/>
            <person name="LaButti K."/>
            <person name="Morin E."/>
            <person name="Salamov A."/>
            <person name="Lipzen A."/>
            <person name="Mereny Z."/>
            <person name="Hegedus B."/>
            <person name="Baldrian P."/>
            <person name="Stursova M."/>
            <person name="Weitz H."/>
            <person name="Taylor A."/>
            <person name="Grigoriev I.V."/>
            <person name="Nagy L.G."/>
            <person name="Martin F."/>
            <person name="Kauserud H."/>
        </authorList>
    </citation>
    <scope>NUCLEOTIDE SEQUENCE</scope>
    <source>
        <strain evidence="2">CBHHK182m</strain>
    </source>
</reference>
<feature type="signal peptide" evidence="1">
    <location>
        <begin position="1"/>
        <end position="41"/>
    </location>
</feature>
<feature type="chain" id="PRO_5042172069" evidence="1">
    <location>
        <begin position="42"/>
        <end position="321"/>
    </location>
</feature>
<evidence type="ECO:0000313" key="3">
    <source>
        <dbReference type="Proteomes" id="UP001215598"/>
    </source>
</evidence>
<dbReference type="AlphaFoldDB" id="A0AAD7I1T4"/>
<evidence type="ECO:0000256" key="1">
    <source>
        <dbReference type="SAM" id="SignalP"/>
    </source>
</evidence>
<dbReference type="Proteomes" id="UP001215598">
    <property type="component" value="Unassembled WGS sequence"/>
</dbReference>
<dbReference type="EMBL" id="JARKIB010000140">
    <property type="protein sequence ID" value="KAJ7733126.1"/>
    <property type="molecule type" value="Genomic_DNA"/>
</dbReference>
<comment type="caution">
    <text evidence="2">The sequence shown here is derived from an EMBL/GenBank/DDBJ whole genome shotgun (WGS) entry which is preliminary data.</text>
</comment>
<protein>
    <submittedName>
        <fullName evidence="2">Uncharacterized protein</fullName>
    </submittedName>
</protein>
<proteinExistence type="predicted"/>
<evidence type="ECO:0000313" key="2">
    <source>
        <dbReference type="EMBL" id="KAJ7733126.1"/>
    </source>
</evidence>
<accession>A0AAD7I1T4</accession>
<gene>
    <name evidence="2" type="ORF">B0H16DRAFT_1468206</name>
</gene>
<organism evidence="2 3">
    <name type="scientific">Mycena metata</name>
    <dbReference type="NCBI Taxonomy" id="1033252"/>
    <lineage>
        <taxon>Eukaryota</taxon>
        <taxon>Fungi</taxon>
        <taxon>Dikarya</taxon>
        <taxon>Basidiomycota</taxon>
        <taxon>Agaricomycotina</taxon>
        <taxon>Agaricomycetes</taxon>
        <taxon>Agaricomycetidae</taxon>
        <taxon>Agaricales</taxon>
        <taxon>Marasmiineae</taxon>
        <taxon>Mycenaceae</taxon>
        <taxon>Mycena</taxon>
    </lineage>
</organism>